<keyword evidence="3" id="KW-1185">Reference proteome</keyword>
<sequence>MVGAVLGAAVAATGCRQRIEPVDRDVNVSHHQTVHAGLAQHELTREGRHHRRWMAALRARATPVPAPAPARGERRPPVRVPNGCATSHEPGHGVVVRCVRGSGDDIDRTHEAFLSGSDPGDGDGGDGDDGEDED</sequence>
<evidence type="ECO:0000256" key="1">
    <source>
        <dbReference type="SAM" id="MobiDB-lite"/>
    </source>
</evidence>
<feature type="compositionally biased region" description="Acidic residues" evidence="1">
    <location>
        <begin position="120"/>
        <end position="134"/>
    </location>
</feature>
<comment type="caution">
    <text evidence="2">The sequence shown here is derived from an EMBL/GenBank/DDBJ whole genome shotgun (WGS) entry which is preliminary data.</text>
</comment>
<dbReference type="Proteomes" id="UP001501822">
    <property type="component" value="Unassembled WGS sequence"/>
</dbReference>
<gene>
    <name evidence="2" type="ORF">GCM10010151_70170</name>
</gene>
<accession>A0ABN0XQD2</accession>
<organism evidence="2 3">
    <name type="scientific">Actinoallomurus spadix</name>
    <dbReference type="NCBI Taxonomy" id="79912"/>
    <lineage>
        <taxon>Bacteria</taxon>
        <taxon>Bacillati</taxon>
        <taxon>Actinomycetota</taxon>
        <taxon>Actinomycetes</taxon>
        <taxon>Streptosporangiales</taxon>
        <taxon>Thermomonosporaceae</taxon>
        <taxon>Actinoallomurus</taxon>
    </lineage>
</organism>
<evidence type="ECO:0000313" key="2">
    <source>
        <dbReference type="EMBL" id="GAA0370199.1"/>
    </source>
</evidence>
<dbReference type="EMBL" id="BAAABM010000069">
    <property type="protein sequence ID" value="GAA0370199.1"/>
    <property type="molecule type" value="Genomic_DNA"/>
</dbReference>
<name>A0ABN0XQD2_9ACTN</name>
<feature type="region of interest" description="Disordered" evidence="1">
    <location>
        <begin position="106"/>
        <end position="134"/>
    </location>
</feature>
<reference evidence="2 3" key="1">
    <citation type="journal article" date="2019" name="Int. J. Syst. Evol. Microbiol.">
        <title>The Global Catalogue of Microorganisms (GCM) 10K type strain sequencing project: providing services to taxonomists for standard genome sequencing and annotation.</title>
        <authorList>
            <consortium name="The Broad Institute Genomics Platform"/>
            <consortium name="The Broad Institute Genome Sequencing Center for Infectious Disease"/>
            <person name="Wu L."/>
            <person name="Ma J."/>
        </authorList>
    </citation>
    <scope>NUCLEOTIDE SEQUENCE [LARGE SCALE GENOMIC DNA]</scope>
    <source>
        <strain evidence="2 3">JCM 3146</strain>
    </source>
</reference>
<evidence type="ECO:0008006" key="4">
    <source>
        <dbReference type="Google" id="ProtNLM"/>
    </source>
</evidence>
<protein>
    <recommendedName>
        <fullName evidence="4">Lipoprotein</fullName>
    </recommendedName>
</protein>
<proteinExistence type="predicted"/>
<evidence type="ECO:0000313" key="3">
    <source>
        <dbReference type="Proteomes" id="UP001501822"/>
    </source>
</evidence>
<feature type="region of interest" description="Disordered" evidence="1">
    <location>
        <begin position="60"/>
        <end position="91"/>
    </location>
</feature>